<dbReference type="EMBL" id="JAHLQT010006165">
    <property type="protein sequence ID" value="KAG7175138.1"/>
    <property type="molecule type" value="Genomic_DNA"/>
</dbReference>
<comment type="caution">
    <text evidence="2">The sequence shown here is derived from an EMBL/GenBank/DDBJ whole genome shotgun (WGS) entry which is preliminary data.</text>
</comment>
<evidence type="ECO:0000256" key="1">
    <source>
        <dbReference type="SAM" id="MobiDB-lite"/>
    </source>
</evidence>
<dbReference type="Proteomes" id="UP000747542">
    <property type="component" value="Unassembled WGS sequence"/>
</dbReference>
<accession>A0A8J5N939</accession>
<feature type="compositionally biased region" description="Polar residues" evidence="1">
    <location>
        <begin position="106"/>
        <end position="116"/>
    </location>
</feature>
<evidence type="ECO:0000313" key="2">
    <source>
        <dbReference type="EMBL" id="KAG7175138.1"/>
    </source>
</evidence>
<organism evidence="2 3">
    <name type="scientific">Homarus americanus</name>
    <name type="common">American lobster</name>
    <dbReference type="NCBI Taxonomy" id="6706"/>
    <lineage>
        <taxon>Eukaryota</taxon>
        <taxon>Metazoa</taxon>
        <taxon>Ecdysozoa</taxon>
        <taxon>Arthropoda</taxon>
        <taxon>Crustacea</taxon>
        <taxon>Multicrustacea</taxon>
        <taxon>Malacostraca</taxon>
        <taxon>Eumalacostraca</taxon>
        <taxon>Eucarida</taxon>
        <taxon>Decapoda</taxon>
        <taxon>Pleocyemata</taxon>
        <taxon>Astacidea</taxon>
        <taxon>Nephropoidea</taxon>
        <taxon>Nephropidae</taxon>
        <taxon>Homarus</taxon>
    </lineage>
</organism>
<feature type="region of interest" description="Disordered" evidence="1">
    <location>
        <begin position="1"/>
        <end position="78"/>
    </location>
</feature>
<name>A0A8J5N939_HOMAM</name>
<feature type="compositionally biased region" description="Low complexity" evidence="1">
    <location>
        <begin position="96"/>
        <end position="105"/>
    </location>
</feature>
<feature type="region of interest" description="Disordered" evidence="1">
    <location>
        <begin position="774"/>
        <end position="793"/>
    </location>
</feature>
<protein>
    <submittedName>
        <fullName evidence="2">Uncharacterized protein</fullName>
    </submittedName>
</protein>
<gene>
    <name evidence="2" type="ORF">Hamer_G024259</name>
</gene>
<feature type="compositionally biased region" description="Basic and acidic residues" evidence="1">
    <location>
        <begin position="308"/>
        <end position="317"/>
    </location>
</feature>
<feature type="region of interest" description="Disordered" evidence="1">
    <location>
        <begin position="295"/>
        <end position="318"/>
    </location>
</feature>
<feature type="compositionally biased region" description="Polar residues" evidence="1">
    <location>
        <begin position="1312"/>
        <end position="1349"/>
    </location>
</feature>
<feature type="region of interest" description="Disordered" evidence="1">
    <location>
        <begin position="1264"/>
        <end position="1286"/>
    </location>
</feature>
<feature type="compositionally biased region" description="Basic and acidic residues" evidence="1">
    <location>
        <begin position="1"/>
        <end position="75"/>
    </location>
</feature>
<evidence type="ECO:0000313" key="3">
    <source>
        <dbReference type="Proteomes" id="UP000747542"/>
    </source>
</evidence>
<sequence length="1461" mass="164492">MLHSPSVHEEVHSPSVHEEVHSSSVHEELHSPSVHEELHSPFVHEEVHSPSVHEELHSPSVHEELHSPSVHEEVHASSVHNKTNFPFVYEEDNSASLEDLSSQSSHGDVQSQFPLHMSTHSHSPIHVEVHSPSSQQEDIHSPSHQLDVTSPFYQNEANPFLSDDKISYPSLPEKTYSPSLPEETHFPFLPGETHSSQHGILQSPTLQENIHIPSSLPEDVHSPSYSDNVYSPFSLHNSNHSPALHENDSIFNYPGSIQENDSNDNSLSSLGEKDSPFHEDIYSPSSQLKNVQAYASSHEVTESPSMFEHPHMSHQENENTDLSFSLHVNEMDSDIEEIHSPTQSELHVEEIENDSDQPGSLPEVKPSYVIEDVADSSSEHNDSDIVVIQKSSNVIAAESFTGVNENEDFGSYSYEFKTENLLESSLPNTQLEDLAESTVLMNPPSDFPNELMTPFDTNMILNTDQLENPVIDITPEFELSGALETAMLEIKSPNAEIKANVSVASTPESSLESMVIKSDAEPEPINVNPLFPNDMHSYQESSPDMIKYEASTANVSQSCQLSDLNENLENTSDSFVSDWETHELDFHPVVEGQQESAIESQLLEQEIENSDDLSVLEIKAAHSFDSFTVDGKQESIPKFPIAEKDQEISMVSSEFETGPVSHPMSVFEVEPENNEQSIFEKQEVTSDVVAEETFEDLKSSVVEQVEIQERILDSDIKSGFSYECGGSTDEVDVHPQSVDYDTKVEPSLDNSASLLKITTEFTLKEPKENLALTSLSEEQQNDDADSPFISINRESPTDWPNYEYLRIEEPDSPAIIHEENRIFEFKDSQTKSDNAPLRLNALDFTTDSPSRSLALETKPYSPEESCEFEIESDNLAKTRAFEVKHDIFDIDINKFEETETPLSPENIISNQPELHSMYENKEELQDFSVYTDELDPPEEPHTYDNKLEVHVETFPQNTNKTQTESLVCMDEQKDLEAHAEIQDLGKQFDFENQHDDGKEFESNFENYLAEHMLESDEESTREHHSLGHLPENFDGIERDIDLVFKSDSHKFDDQHFTLSTDMNTPSFSRRSSSERTFDHFSAGSNIDNQQEVFKLRNEPALKEYNPFENPDDNVNVSAQDSVLLNTSTGPFDNISNTIPAESSASLKLIKSHTEFPISTDITNSETETLTSQLEGKSNIESFYGNNESEHHLNFHMGDECSTYATHSDKTKKVFPSEHISDAMMFEIEPDLYNRLQDTPAENQSHTDDISSSPVFDGNPFTFDHNHKRGEQNVVNNTPFSSQFSSHDTDEVNVIKSSSFENTSQFFDEPIPTEQTSFRQFSQTENKSETSAESFPNEDSQPQTDTSITRIKSEYLGVSSPIDIDYQTKSYSITQENNSDLEDYSTQGVNRELNKSNNPFDSGYNNGSNLFLEENVSESSDSSFPAETTHTLHSVNGTTIDKLNNSQSVNSMNFQHSNSSVH</sequence>
<proteinExistence type="predicted"/>
<feature type="compositionally biased region" description="Polar residues" evidence="1">
    <location>
        <begin position="1272"/>
        <end position="1285"/>
    </location>
</feature>
<feature type="region of interest" description="Disordered" evidence="1">
    <location>
        <begin position="246"/>
        <end position="278"/>
    </location>
</feature>
<reference evidence="2" key="1">
    <citation type="journal article" date="2021" name="Sci. Adv.">
        <title>The American lobster genome reveals insights on longevity, neural, and immune adaptations.</title>
        <authorList>
            <person name="Polinski J.M."/>
            <person name="Zimin A.V."/>
            <person name="Clark K.F."/>
            <person name="Kohn A.B."/>
            <person name="Sadowski N."/>
            <person name="Timp W."/>
            <person name="Ptitsyn A."/>
            <person name="Khanna P."/>
            <person name="Romanova D.Y."/>
            <person name="Williams P."/>
            <person name="Greenwood S.J."/>
            <person name="Moroz L.L."/>
            <person name="Walt D.R."/>
            <person name="Bodnar A.G."/>
        </authorList>
    </citation>
    <scope>NUCLEOTIDE SEQUENCE</scope>
    <source>
        <strain evidence="2">GMGI-L3</strain>
    </source>
</reference>
<feature type="region of interest" description="Disordered" evidence="1">
    <location>
        <begin position="1418"/>
        <end position="1461"/>
    </location>
</feature>
<feature type="region of interest" description="Disordered" evidence="1">
    <location>
        <begin position="1302"/>
        <end position="1351"/>
    </location>
</feature>
<feature type="region of interest" description="Disordered" evidence="1">
    <location>
        <begin position="96"/>
        <end position="116"/>
    </location>
</feature>
<keyword evidence="3" id="KW-1185">Reference proteome</keyword>